<name>A0A3P7IPV6_STRVU</name>
<keyword evidence="2" id="KW-1185">Reference proteome</keyword>
<accession>A0A3P7IPV6</accession>
<reference evidence="1 2" key="1">
    <citation type="submission" date="2018-11" db="EMBL/GenBank/DDBJ databases">
        <authorList>
            <consortium name="Pathogen Informatics"/>
        </authorList>
    </citation>
    <scope>NUCLEOTIDE SEQUENCE [LARGE SCALE GENOMIC DNA]</scope>
</reference>
<organism evidence="1 2">
    <name type="scientific">Strongylus vulgaris</name>
    <name type="common">Blood worm</name>
    <dbReference type="NCBI Taxonomy" id="40348"/>
    <lineage>
        <taxon>Eukaryota</taxon>
        <taxon>Metazoa</taxon>
        <taxon>Ecdysozoa</taxon>
        <taxon>Nematoda</taxon>
        <taxon>Chromadorea</taxon>
        <taxon>Rhabditida</taxon>
        <taxon>Rhabditina</taxon>
        <taxon>Rhabditomorpha</taxon>
        <taxon>Strongyloidea</taxon>
        <taxon>Strongylidae</taxon>
        <taxon>Strongylus</taxon>
    </lineage>
</organism>
<dbReference type="OrthoDB" id="5855931at2759"/>
<gene>
    <name evidence="1" type="ORF">SVUK_LOCUS7094</name>
</gene>
<evidence type="ECO:0000313" key="1">
    <source>
        <dbReference type="EMBL" id="VDM72096.1"/>
    </source>
</evidence>
<dbReference type="EMBL" id="UYYB01023652">
    <property type="protein sequence ID" value="VDM72096.1"/>
    <property type="molecule type" value="Genomic_DNA"/>
</dbReference>
<sequence>MNMKNDLIKELNKTQRATWTVLEPLKEATDQLTDPEFRAPVRFNCSLLRSRDVSNIVGTLNALRTTPKAL</sequence>
<evidence type="ECO:0000313" key="2">
    <source>
        <dbReference type="Proteomes" id="UP000270094"/>
    </source>
</evidence>
<proteinExistence type="predicted"/>
<dbReference type="AlphaFoldDB" id="A0A3P7IPV6"/>
<protein>
    <submittedName>
        <fullName evidence="1">Uncharacterized protein</fullName>
    </submittedName>
</protein>
<dbReference type="Proteomes" id="UP000270094">
    <property type="component" value="Unassembled WGS sequence"/>
</dbReference>